<sequence>MQPQVGQPHVPEFGETAGQVRPVARPLPHANQGARLRQQDPCRRGAFAQGQRAAHQGGQRHRRPPLHAPVAAQVPLQRAVEPGVAVAHLVRARELESEDGPSVARHLAAQVQVRRRLNHVVDRHLPRGQGRLVRHTVPRVPHWTAQPRAQARVPQRGEL</sequence>
<reference evidence="2" key="1">
    <citation type="submission" date="2016-12" db="EMBL/GenBank/DDBJ databases">
        <title>A murine herpesvirus closely related to ubiquitous human herpesviruses causes T-cell depletion.</title>
        <authorList>
            <person name="Patel S.J."/>
            <person name="Zhao G."/>
            <person name="Penna V.R."/>
            <person name="Park E."/>
            <person name="Lauron E.J."/>
            <person name="Harvey I.B."/>
            <person name="Beatty W.L."/>
            <person name="Plougastel-Douglas B."/>
            <person name="Poursine-Laurent J."/>
            <person name="Fremont D.H."/>
            <person name="Wang D."/>
            <person name="Yokoyama W.M."/>
        </authorList>
    </citation>
    <scope>NUCLEOTIDE SEQUENCE [LARGE SCALE GENOMIC DNA]</scope>
    <source>
        <strain evidence="2">YOK1</strain>
    </source>
</reference>
<dbReference type="Proteomes" id="UP000202182">
    <property type="component" value="Segment"/>
</dbReference>
<proteinExistence type="predicted"/>
<accession>A0A1P8VJ29</accession>
<feature type="compositionally biased region" description="Low complexity" evidence="1">
    <location>
        <begin position="44"/>
        <end position="57"/>
    </location>
</feature>
<evidence type="ECO:0000313" key="2">
    <source>
        <dbReference type="EMBL" id="APZ76337.1"/>
    </source>
</evidence>
<evidence type="ECO:0000256" key="1">
    <source>
        <dbReference type="SAM" id="MobiDB-lite"/>
    </source>
</evidence>
<name>A0A1P8VJ29_9BETA</name>
<dbReference type="KEGG" id="vg:30999463"/>
<dbReference type="EMBL" id="KY355735">
    <property type="protein sequence ID" value="APZ76337.1"/>
    <property type="molecule type" value="Genomic_DNA"/>
</dbReference>
<evidence type="ECO:0000313" key="3">
    <source>
        <dbReference type="Proteomes" id="UP000202182"/>
    </source>
</evidence>
<gene>
    <name evidence="2" type="primary">ORF122</name>
    <name evidence="2" type="ORF">MRV_0126</name>
</gene>
<feature type="region of interest" description="Disordered" evidence="1">
    <location>
        <begin position="1"/>
        <end position="67"/>
    </location>
</feature>
<organism evidence="2">
    <name type="scientific">Murid betaherpesvirus 3</name>
    <dbReference type="NCBI Taxonomy" id="2560603"/>
    <lineage>
        <taxon>Viruses</taxon>
        <taxon>Duplodnaviria</taxon>
        <taxon>Heunggongvirae</taxon>
        <taxon>Peploviricota</taxon>
        <taxon>Herviviricetes</taxon>
        <taxon>Herpesvirales</taxon>
        <taxon>Orthoherpesviridae</taxon>
        <taxon>Betaherpesvirinae</taxon>
        <taxon>Roseolovirus</taxon>
        <taxon>Roseolovirus muridbeta3</taxon>
    </lineage>
</organism>
<keyword evidence="3" id="KW-1185">Reference proteome</keyword>
<protein>
    <submittedName>
        <fullName evidence="2">Uncharacterized protein</fullName>
    </submittedName>
</protein>